<comment type="caution">
    <text evidence="1">The sequence shown here is derived from an EMBL/GenBank/DDBJ whole genome shotgun (WGS) entry which is preliminary data.</text>
</comment>
<sequence length="136" mass="15225">MCLRIELNCVFRSLRKGKSNQISRTSCCSTETSFAKSTSQSEISFGNQPSSEGRFELPLIRCLHISPPEITLGGIRQEGPADLWRSCCLRGQKGVKTSYWRRHIARGKTICFGCPTSRNAGSENDLSLNWLGKIHF</sequence>
<dbReference type="AlphaFoldDB" id="A0AAV4XRJ9"/>
<organism evidence="1 2">
    <name type="scientific">Caerostris extrusa</name>
    <name type="common">Bark spider</name>
    <name type="synonym">Caerostris bankana</name>
    <dbReference type="NCBI Taxonomy" id="172846"/>
    <lineage>
        <taxon>Eukaryota</taxon>
        <taxon>Metazoa</taxon>
        <taxon>Ecdysozoa</taxon>
        <taxon>Arthropoda</taxon>
        <taxon>Chelicerata</taxon>
        <taxon>Arachnida</taxon>
        <taxon>Araneae</taxon>
        <taxon>Araneomorphae</taxon>
        <taxon>Entelegynae</taxon>
        <taxon>Araneoidea</taxon>
        <taxon>Araneidae</taxon>
        <taxon>Caerostris</taxon>
    </lineage>
</organism>
<dbReference type="EMBL" id="BPLR01000677">
    <property type="protein sequence ID" value="GIY96586.1"/>
    <property type="molecule type" value="Genomic_DNA"/>
</dbReference>
<gene>
    <name evidence="1" type="ORF">CEXT_15681</name>
</gene>
<reference evidence="1 2" key="1">
    <citation type="submission" date="2021-06" db="EMBL/GenBank/DDBJ databases">
        <title>Caerostris extrusa draft genome.</title>
        <authorList>
            <person name="Kono N."/>
            <person name="Arakawa K."/>
        </authorList>
    </citation>
    <scope>NUCLEOTIDE SEQUENCE [LARGE SCALE GENOMIC DNA]</scope>
</reference>
<protein>
    <submittedName>
        <fullName evidence="1">Uncharacterized protein</fullName>
    </submittedName>
</protein>
<evidence type="ECO:0000313" key="2">
    <source>
        <dbReference type="Proteomes" id="UP001054945"/>
    </source>
</evidence>
<proteinExistence type="predicted"/>
<name>A0AAV4XRJ9_CAEEX</name>
<evidence type="ECO:0000313" key="1">
    <source>
        <dbReference type="EMBL" id="GIY96586.1"/>
    </source>
</evidence>
<keyword evidence="2" id="KW-1185">Reference proteome</keyword>
<accession>A0AAV4XRJ9</accession>
<dbReference type="Proteomes" id="UP001054945">
    <property type="component" value="Unassembled WGS sequence"/>
</dbReference>